<dbReference type="Pfam" id="PF13560">
    <property type="entry name" value="HTH_31"/>
    <property type="match status" value="1"/>
</dbReference>
<keyword evidence="3" id="KW-1185">Reference proteome</keyword>
<evidence type="ECO:0000259" key="1">
    <source>
        <dbReference type="PROSITE" id="PS50943"/>
    </source>
</evidence>
<gene>
    <name evidence="2" type="ORF">ACHFJ0_04875</name>
</gene>
<dbReference type="CDD" id="cd00093">
    <property type="entry name" value="HTH_XRE"/>
    <property type="match status" value="1"/>
</dbReference>
<comment type="caution">
    <text evidence="2">The sequence shown here is derived from an EMBL/GenBank/DDBJ whole genome shotgun (WGS) entry which is preliminary data.</text>
</comment>
<feature type="domain" description="HTH cro/C1-type" evidence="1">
    <location>
        <begin position="41"/>
        <end position="95"/>
    </location>
</feature>
<reference evidence="2 3" key="1">
    <citation type="submission" date="2024-10" db="EMBL/GenBank/DDBJ databases">
        <title>Paracoccus drimophilus sp. nov., a novel bacterium from corn roots in Hunan.</title>
        <authorList>
            <person name="Li X."/>
        </authorList>
    </citation>
    <scope>NUCLEOTIDE SEQUENCE [LARGE SCALE GENOMIC DNA]</scope>
    <source>
        <strain evidence="2 3">NGMCC 1.201697</strain>
    </source>
</reference>
<dbReference type="InterPro" id="IPR001387">
    <property type="entry name" value="Cro/C1-type_HTH"/>
</dbReference>
<dbReference type="EMBL" id="JBIMPR010000003">
    <property type="protein sequence ID" value="MFH5773564.1"/>
    <property type="molecule type" value="Genomic_DNA"/>
</dbReference>
<organism evidence="2 3">
    <name type="scientific">Paracoccus broussonetiae subsp. drimophilus</name>
    <dbReference type="NCBI Taxonomy" id="3373869"/>
    <lineage>
        <taxon>Bacteria</taxon>
        <taxon>Pseudomonadati</taxon>
        <taxon>Pseudomonadota</taxon>
        <taxon>Alphaproteobacteria</taxon>
        <taxon>Rhodobacterales</taxon>
        <taxon>Paracoccaceae</taxon>
        <taxon>Paracoccus</taxon>
        <taxon>Paracoccus broussonetiae</taxon>
    </lineage>
</organism>
<name>A0ABW7LIE8_9RHOB</name>
<dbReference type="SMART" id="SM00530">
    <property type="entry name" value="HTH_XRE"/>
    <property type="match status" value="1"/>
</dbReference>
<evidence type="ECO:0000313" key="2">
    <source>
        <dbReference type="EMBL" id="MFH5773564.1"/>
    </source>
</evidence>
<sequence>MVIDAILVTAQNCAIMATPPEKLLSSHTLLQMRPERIGRRLRVLREALELKPSEIADSLGIERTYWSRFENGKRALTDAHGALICERYGVTMDYLIRGEWAHLPLTLAAKMREVDRRISDQETIP</sequence>
<dbReference type="RefSeq" id="WP_395132420.1">
    <property type="nucleotide sequence ID" value="NZ_JBIMPR010000003.1"/>
</dbReference>
<dbReference type="Proteomes" id="UP001609376">
    <property type="component" value="Unassembled WGS sequence"/>
</dbReference>
<accession>A0ABW7LIE8</accession>
<proteinExistence type="predicted"/>
<dbReference type="PROSITE" id="PS50943">
    <property type="entry name" value="HTH_CROC1"/>
    <property type="match status" value="1"/>
</dbReference>
<dbReference type="SUPFAM" id="SSF47413">
    <property type="entry name" value="lambda repressor-like DNA-binding domains"/>
    <property type="match status" value="1"/>
</dbReference>
<dbReference type="InterPro" id="IPR010982">
    <property type="entry name" value="Lambda_DNA-bd_dom_sf"/>
</dbReference>
<protein>
    <submittedName>
        <fullName evidence="2">Helix-turn-helix domain-containing protein</fullName>
    </submittedName>
</protein>
<evidence type="ECO:0000313" key="3">
    <source>
        <dbReference type="Proteomes" id="UP001609376"/>
    </source>
</evidence>
<dbReference type="Gene3D" id="1.10.260.40">
    <property type="entry name" value="lambda repressor-like DNA-binding domains"/>
    <property type="match status" value="1"/>
</dbReference>